<dbReference type="SUPFAM" id="SSF51197">
    <property type="entry name" value="Clavaminate synthase-like"/>
    <property type="match status" value="1"/>
</dbReference>
<organism evidence="1">
    <name type="scientific">uncultured Chloroflexia bacterium</name>
    <dbReference type="NCBI Taxonomy" id="1672391"/>
    <lineage>
        <taxon>Bacteria</taxon>
        <taxon>Bacillati</taxon>
        <taxon>Chloroflexota</taxon>
        <taxon>Chloroflexia</taxon>
        <taxon>environmental samples</taxon>
    </lineage>
</organism>
<dbReference type="PANTHER" id="PTHR20883:SF48">
    <property type="entry name" value="ECTOINE DIOXYGENASE"/>
    <property type="match status" value="1"/>
</dbReference>
<gene>
    <name evidence="1" type="ORF">AVDCRST_MAG93-5729</name>
</gene>
<name>A0A6J4L2H3_9CHLR</name>
<dbReference type="PANTHER" id="PTHR20883">
    <property type="entry name" value="PHYTANOYL-COA DIOXYGENASE DOMAIN CONTAINING 1"/>
    <property type="match status" value="1"/>
</dbReference>
<accession>A0A6J4L2H3</accession>
<dbReference type="GO" id="GO:0016706">
    <property type="term" value="F:2-oxoglutarate-dependent dioxygenase activity"/>
    <property type="evidence" value="ECO:0007669"/>
    <property type="project" value="UniProtKB-ARBA"/>
</dbReference>
<dbReference type="GO" id="GO:0005506">
    <property type="term" value="F:iron ion binding"/>
    <property type="evidence" value="ECO:0007669"/>
    <property type="project" value="UniProtKB-ARBA"/>
</dbReference>
<dbReference type="Pfam" id="PF05721">
    <property type="entry name" value="PhyH"/>
    <property type="match status" value="1"/>
</dbReference>
<dbReference type="Gene3D" id="2.60.120.620">
    <property type="entry name" value="q2cbj1_9rhob like domain"/>
    <property type="match status" value="1"/>
</dbReference>
<proteinExistence type="predicted"/>
<evidence type="ECO:0000313" key="1">
    <source>
        <dbReference type="EMBL" id="CAA9320684.1"/>
    </source>
</evidence>
<protein>
    <recommendedName>
        <fullName evidence="2">Phytanoyl-CoA dioxygenase family protein</fullName>
    </recommendedName>
</protein>
<reference evidence="1" key="1">
    <citation type="submission" date="2020-02" db="EMBL/GenBank/DDBJ databases">
        <authorList>
            <person name="Meier V. D."/>
        </authorList>
    </citation>
    <scope>NUCLEOTIDE SEQUENCE</scope>
    <source>
        <strain evidence="1">AVDCRST_MAG93</strain>
    </source>
</reference>
<dbReference type="AlphaFoldDB" id="A0A6J4L2H3"/>
<dbReference type="EMBL" id="CADCTR010001931">
    <property type="protein sequence ID" value="CAA9320684.1"/>
    <property type="molecule type" value="Genomic_DNA"/>
</dbReference>
<sequence length="180" mass="20171">KLFYFVEYDARLKAMSAHPELMAVLSRLMDAQPVLSQDMALMKPPFIGSEKPWHQDQAYFNIPVGQTVVGVWIALDEALPENGCMYIIPGSHTEGPVIHFKRRDWQICDTEVASDHAIAVPLKPGGALFFHCLLHHGTPPSKSARRRRAVQFHYKPEEAPAITTEERMAVFGSEGKDVSC</sequence>
<feature type="non-terminal residue" evidence="1">
    <location>
        <position position="1"/>
    </location>
</feature>
<dbReference type="InterPro" id="IPR008775">
    <property type="entry name" value="Phytyl_CoA_dOase-like"/>
</dbReference>
<evidence type="ECO:0008006" key="2">
    <source>
        <dbReference type="Google" id="ProtNLM"/>
    </source>
</evidence>